<feature type="domain" description="Flagellar hook-length control protein-like C-terminal" evidence="5">
    <location>
        <begin position="570"/>
        <end position="653"/>
    </location>
</feature>
<dbReference type="Pfam" id="PF02120">
    <property type="entry name" value="Flg_hook"/>
    <property type="match status" value="1"/>
</dbReference>
<dbReference type="InParanoid" id="W0DYI0"/>
<dbReference type="Proteomes" id="UP000005380">
    <property type="component" value="Chromosome"/>
</dbReference>
<evidence type="ECO:0000256" key="2">
    <source>
        <dbReference type="ARBA" id="ARBA00009149"/>
    </source>
</evidence>
<reference evidence="6 7" key="1">
    <citation type="submission" date="2013-12" db="EMBL/GenBank/DDBJ databases">
        <authorList>
            <consortium name="DOE Joint Genome Institute"/>
            <person name="Kappler U."/>
            <person name="Huntemann M."/>
            <person name="Han J."/>
            <person name="Chen A."/>
            <person name="Kyrpides N."/>
            <person name="Mavromatis K."/>
            <person name="Markowitz V."/>
            <person name="Palaniappan K."/>
            <person name="Ivanova N."/>
            <person name="Schaumberg A."/>
            <person name="Pati A."/>
            <person name="Liolios K."/>
            <person name="Nordberg H.P."/>
            <person name="Cantor M.N."/>
            <person name="Hua S.X."/>
            <person name="Woyke T."/>
        </authorList>
    </citation>
    <scope>NUCLEOTIDE SEQUENCE [LARGE SCALE GENOMIC DNA]</scope>
    <source>
        <strain evidence="7">AL2</strain>
    </source>
</reference>
<comment type="function">
    <text evidence="1">Controls the length of the flagellar hook.</text>
</comment>
<dbReference type="PRINTS" id="PR01007">
    <property type="entry name" value="FLGHOOKFLIK"/>
</dbReference>
<evidence type="ECO:0000313" key="7">
    <source>
        <dbReference type="Proteomes" id="UP000005380"/>
    </source>
</evidence>
<keyword evidence="7" id="KW-1185">Reference proteome</keyword>
<name>W0DYI0_9GAMM</name>
<dbReference type="EMBL" id="CP007030">
    <property type="protein sequence ID" value="AHF02323.1"/>
    <property type="molecule type" value="Genomic_DNA"/>
</dbReference>
<accession>W0DYI0</accession>
<organism evidence="6 7">
    <name type="scientific">Thiomicrospira aerophila AL3</name>
    <dbReference type="NCBI Taxonomy" id="717772"/>
    <lineage>
        <taxon>Bacteria</taxon>
        <taxon>Pseudomonadati</taxon>
        <taxon>Pseudomonadota</taxon>
        <taxon>Gammaproteobacteria</taxon>
        <taxon>Thiotrichales</taxon>
        <taxon>Piscirickettsiaceae</taxon>
        <taxon>Thiomicrospira</taxon>
    </lineage>
</organism>
<dbReference type="KEGG" id="tao:THIAE_07215"/>
<dbReference type="CDD" id="cd17470">
    <property type="entry name" value="T3SS_Flik_C"/>
    <property type="match status" value="1"/>
</dbReference>
<evidence type="ECO:0000256" key="4">
    <source>
        <dbReference type="SAM" id="MobiDB-lite"/>
    </source>
</evidence>
<dbReference type="GO" id="GO:0009424">
    <property type="term" value="C:bacterial-type flagellum hook"/>
    <property type="evidence" value="ECO:0007669"/>
    <property type="project" value="InterPro"/>
</dbReference>
<dbReference type="RefSeq" id="WP_006460529.1">
    <property type="nucleotide sequence ID" value="NZ_CP007030.1"/>
</dbReference>
<protein>
    <recommendedName>
        <fullName evidence="5">Flagellar hook-length control protein-like C-terminal domain-containing protein</fullName>
    </recommendedName>
</protein>
<dbReference type="InterPro" id="IPR052563">
    <property type="entry name" value="FliK"/>
</dbReference>
<dbReference type="InterPro" id="IPR001635">
    <property type="entry name" value="Flag_hook_Flik"/>
</dbReference>
<comment type="similarity">
    <text evidence="2">Belongs to the FliK family.</text>
</comment>
<dbReference type="InterPro" id="IPR038610">
    <property type="entry name" value="FliK-like_C_sf"/>
</dbReference>
<proteinExistence type="inferred from homology"/>
<evidence type="ECO:0000256" key="3">
    <source>
        <dbReference type="ARBA" id="ARBA00022795"/>
    </source>
</evidence>
<feature type="compositionally biased region" description="Polar residues" evidence="4">
    <location>
        <begin position="651"/>
        <end position="672"/>
    </location>
</feature>
<dbReference type="OrthoDB" id="1792985at2"/>
<dbReference type="PANTHER" id="PTHR37533">
    <property type="entry name" value="FLAGELLAR HOOK-LENGTH CONTROL PROTEIN"/>
    <property type="match status" value="1"/>
</dbReference>
<dbReference type="STRING" id="717772.THIAE_07215"/>
<evidence type="ECO:0000313" key="6">
    <source>
        <dbReference type="EMBL" id="AHF02323.1"/>
    </source>
</evidence>
<evidence type="ECO:0000256" key="1">
    <source>
        <dbReference type="ARBA" id="ARBA00003944"/>
    </source>
</evidence>
<evidence type="ECO:0000259" key="5">
    <source>
        <dbReference type="Pfam" id="PF02120"/>
    </source>
</evidence>
<dbReference type="HOGENOM" id="CLU_394282_0_0_6"/>
<sequence length="699" mass="74754">MLSFMPGLNQVDVPKPVPFGLAFVPSEPNPSADQAGFANMLAQLLNTQSRENRMASQLNPVNPGSDQPIDFKFNQATMPAVAVLDTDLPMIGADLVVTRQELPVAHNLQPVAEAVIREIAGLNLSQRLADPVKTSLQIIDVTLPASNLVDLGFEFERDVVLSVPAEVLRFATAQVGVDAELNIDVELDQAGQSPTALDPNSVAVKPTALKMPPFVEFAVKNEEGSNAVVEELSAWLVSNPTASDLEQVLLTEPSKSPKLDFFGLPQTDKQITSLLPFEVSLASEAQSFDLPQLFDRLIAQDDSAVKWVPLELSVSQLEEVALPPVMQTLVDQALSEGKSEIEILLPQQVMAWGVEAVEQLAARDLGAVNFNIAQIVAGQSQSVPIVTPPVAVLPLSDVAQKSSLPQQLFVPGLGLAINSSVDAATVQSLNPRSFASVPLTVPISNGLRLGSASVDNGLSLASKAADNSRSAGLLTGLFEVGGVKSAPIQSAALPIQATLAHNNQVIEQAIQTQMSAVTTESSEDDSSSVVNLMQVAQMPTTMSLSERAPVTLPAINYALRQAQWETALGQRLMYMINQQVSQAQIQLNPANLGPIRLMVSLDRDQVVQVQMLAQHAQTKDAMEQALPRLRDMLTEAGIKFDQLQVAQGSADNNSSQFFKGGQPQNSTHSGQAGLNDEEPLEALAVTTNKFNSNTIDFYV</sequence>
<dbReference type="GO" id="GO:0044780">
    <property type="term" value="P:bacterial-type flagellum assembly"/>
    <property type="evidence" value="ECO:0007669"/>
    <property type="project" value="InterPro"/>
</dbReference>
<keyword evidence="3" id="KW-1005">Bacterial flagellum biogenesis</keyword>
<dbReference type="AlphaFoldDB" id="W0DYI0"/>
<dbReference type="PANTHER" id="PTHR37533:SF2">
    <property type="entry name" value="FLAGELLAR HOOK-LENGTH CONTROL PROTEIN"/>
    <property type="match status" value="1"/>
</dbReference>
<gene>
    <name evidence="6" type="ORF">THIAE_07215</name>
</gene>
<dbReference type="InterPro" id="IPR021136">
    <property type="entry name" value="Flagellar_hook_control-like_C"/>
</dbReference>
<dbReference type="Gene3D" id="3.30.750.140">
    <property type="match status" value="1"/>
</dbReference>
<dbReference type="eggNOG" id="COG3144">
    <property type="taxonomic scope" value="Bacteria"/>
</dbReference>
<feature type="region of interest" description="Disordered" evidence="4">
    <location>
        <begin position="651"/>
        <end position="674"/>
    </location>
</feature>